<accession>A0ABM8XHU6</accession>
<sequence>MPFDPAVRQQLAAEVAGFCSAPHCRILVGIPGVPGYGPNFGDGAHIAGSGLSAPRHDIDMDGDVRESAANGIWLCPTCHRKADRFPEQYPAALLHQWKAETIEWLAQRRLNPTPPTGFADLAQQLQTARAYLNDQEKVRTELRALLTAWPGPFRRGVVVSEHLASEVNHFFVPGFGRLLREDYHWCLAPELRARQWELGRLLLCVAQAPQFRHRMANREVSFAFTGQPPDEEYPDPAASAVVCYLSFFQEFSHYVFAQRVPSFGQFPRRPGGF</sequence>
<evidence type="ECO:0008006" key="3">
    <source>
        <dbReference type="Google" id="ProtNLM"/>
    </source>
</evidence>
<dbReference type="EMBL" id="CAJZAH010000004">
    <property type="protein sequence ID" value="CAG9179719.1"/>
    <property type="molecule type" value="Genomic_DNA"/>
</dbReference>
<protein>
    <recommendedName>
        <fullName evidence="3">HNH endonuclease</fullName>
    </recommendedName>
</protein>
<proteinExistence type="predicted"/>
<dbReference type="Proteomes" id="UP000721236">
    <property type="component" value="Unassembled WGS sequence"/>
</dbReference>
<comment type="caution">
    <text evidence="1">The sequence shown here is derived from an EMBL/GenBank/DDBJ whole genome shotgun (WGS) entry which is preliminary data.</text>
</comment>
<name>A0ABM8XHU6_9BURK</name>
<dbReference type="RefSeq" id="WP_224043489.1">
    <property type="nucleotide sequence ID" value="NZ_CAJZAH010000004.1"/>
</dbReference>
<gene>
    <name evidence="1" type="ORF">LMG21510_03876</name>
</gene>
<reference evidence="1 2" key="1">
    <citation type="submission" date="2021-08" db="EMBL/GenBank/DDBJ databases">
        <authorList>
            <person name="Peeters C."/>
        </authorList>
    </citation>
    <scope>NUCLEOTIDE SEQUENCE [LARGE SCALE GENOMIC DNA]</scope>
    <source>
        <strain evidence="1 2">LMG 21510</strain>
    </source>
</reference>
<evidence type="ECO:0000313" key="2">
    <source>
        <dbReference type="Proteomes" id="UP000721236"/>
    </source>
</evidence>
<keyword evidence="2" id="KW-1185">Reference proteome</keyword>
<evidence type="ECO:0000313" key="1">
    <source>
        <dbReference type="EMBL" id="CAG9179719.1"/>
    </source>
</evidence>
<organism evidence="1 2">
    <name type="scientific">Cupriavidus respiraculi</name>
    <dbReference type="NCBI Taxonomy" id="195930"/>
    <lineage>
        <taxon>Bacteria</taxon>
        <taxon>Pseudomonadati</taxon>
        <taxon>Pseudomonadota</taxon>
        <taxon>Betaproteobacteria</taxon>
        <taxon>Burkholderiales</taxon>
        <taxon>Burkholderiaceae</taxon>
        <taxon>Cupriavidus</taxon>
    </lineage>
</organism>